<evidence type="ECO:0000313" key="3">
    <source>
        <dbReference type="Proteomes" id="UP001595912"/>
    </source>
</evidence>
<keyword evidence="3" id="KW-1185">Reference proteome</keyword>
<dbReference type="InterPro" id="IPR029033">
    <property type="entry name" value="His_PPase_superfam"/>
</dbReference>
<dbReference type="Pfam" id="PF00300">
    <property type="entry name" value="His_Phos_1"/>
    <property type="match status" value="1"/>
</dbReference>
<proteinExistence type="predicted"/>
<evidence type="ECO:0000313" key="2">
    <source>
        <dbReference type="EMBL" id="MFC4998833.1"/>
    </source>
</evidence>
<dbReference type="InterPro" id="IPR050275">
    <property type="entry name" value="PGM_Phosphatase"/>
</dbReference>
<protein>
    <submittedName>
        <fullName evidence="2">Histidine phosphatase family protein</fullName>
    </submittedName>
</protein>
<feature type="region of interest" description="Disordered" evidence="1">
    <location>
        <begin position="13"/>
        <end position="35"/>
    </location>
</feature>
<dbReference type="SUPFAM" id="SSF53254">
    <property type="entry name" value="Phosphoglycerate mutase-like"/>
    <property type="match status" value="1"/>
</dbReference>
<dbReference type="Gene3D" id="3.40.50.1240">
    <property type="entry name" value="Phosphoglycerate mutase-like"/>
    <property type="match status" value="1"/>
</dbReference>
<comment type="caution">
    <text evidence="2">The sequence shown here is derived from an EMBL/GenBank/DDBJ whole genome shotgun (WGS) entry which is preliminary data.</text>
</comment>
<dbReference type="InterPro" id="IPR013078">
    <property type="entry name" value="His_Pase_superF_clade-1"/>
</dbReference>
<dbReference type="EMBL" id="JBHSIU010000013">
    <property type="protein sequence ID" value="MFC4998833.1"/>
    <property type="molecule type" value="Genomic_DNA"/>
</dbReference>
<dbReference type="Proteomes" id="UP001595912">
    <property type="component" value="Unassembled WGS sequence"/>
</dbReference>
<name>A0ABV9VU73_9ACTN</name>
<evidence type="ECO:0000256" key="1">
    <source>
        <dbReference type="SAM" id="MobiDB-lite"/>
    </source>
</evidence>
<dbReference type="RefSeq" id="WP_380115077.1">
    <property type="nucleotide sequence ID" value="NZ_JBHSIU010000013.1"/>
</dbReference>
<organism evidence="2 3">
    <name type="scientific">Dactylosporangium cerinum</name>
    <dbReference type="NCBI Taxonomy" id="1434730"/>
    <lineage>
        <taxon>Bacteria</taxon>
        <taxon>Bacillati</taxon>
        <taxon>Actinomycetota</taxon>
        <taxon>Actinomycetes</taxon>
        <taxon>Micromonosporales</taxon>
        <taxon>Micromonosporaceae</taxon>
        <taxon>Dactylosporangium</taxon>
    </lineage>
</organism>
<reference evidence="3" key="1">
    <citation type="journal article" date="2019" name="Int. J. Syst. Evol. Microbiol.">
        <title>The Global Catalogue of Microorganisms (GCM) 10K type strain sequencing project: providing services to taxonomists for standard genome sequencing and annotation.</title>
        <authorList>
            <consortium name="The Broad Institute Genomics Platform"/>
            <consortium name="The Broad Institute Genome Sequencing Center for Infectious Disease"/>
            <person name="Wu L."/>
            <person name="Ma J."/>
        </authorList>
    </citation>
    <scope>NUCLEOTIDE SEQUENCE [LARGE SCALE GENOMIC DNA]</scope>
    <source>
        <strain evidence="3">CGMCC 4.7152</strain>
    </source>
</reference>
<dbReference type="PANTHER" id="PTHR48100:SF1">
    <property type="entry name" value="HISTIDINE PHOSPHATASE FAMILY PROTEIN-RELATED"/>
    <property type="match status" value="1"/>
</dbReference>
<feature type="compositionally biased region" description="Basic and acidic residues" evidence="1">
    <location>
        <begin position="16"/>
        <end position="25"/>
    </location>
</feature>
<dbReference type="SMART" id="SM00855">
    <property type="entry name" value="PGAM"/>
    <property type="match status" value="1"/>
</dbReference>
<accession>A0ABV9VU73</accession>
<dbReference type="PANTHER" id="PTHR48100">
    <property type="entry name" value="BROAD-SPECIFICITY PHOSPHATASE YOR283W-RELATED"/>
    <property type="match status" value="1"/>
</dbReference>
<sequence length="207" mass="22284">MTSTDVIWMRHGTCTDGRERPDAHARPGSPLHPDGLAQVTAAARSLVREGWRPALIITSPLPRAAASAAAVGLVADRTEIHQDDLLREWAAPACVLGRGPSDYSPEYLAWRSTRLVNVDTALPGGESLRSLRDRAVSASARINSLAQQYGAVLVVSHQVLIGCVAAAGAGVHDVAEVFEHARTFRLEPAGLWHPQSSQLRSPEERRP</sequence>
<gene>
    <name evidence="2" type="ORF">ACFPIJ_13425</name>
</gene>